<accession>A0A9P6NBM5</accession>
<name>A0A9P6NBM5_9BASI</name>
<dbReference type="InterPro" id="IPR041233">
    <property type="entry name" value="Melibiase_C"/>
</dbReference>
<dbReference type="InterPro" id="IPR013780">
    <property type="entry name" value="Glyco_hydro_b"/>
</dbReference>
<comment type="caution">
    <text evidence="9">The sequence shown here is derived from an EMBL/GenBank/DDBJ whole genome shotgun (WGS) entry which is preliminary data.</text>
</comment>
<dbReference type="InterPro" id="IPR013785">
    <property type="entry name" value="Aldolase_TIM"/>
</dbReference>
<gene>
    <name evidence="9" type="ORF">CROQUDRAFT_66009</name>
</gene>
<evidence type="ECO:0000256" key="3">
    <source>
        <dbReference type="ARBA" id="ARBA00012755"/>
    </source>
</evidence>
<feature type="domain" description="Alpha galactosidase C-terminal" evidence="8">
    <location>
        <begin position="464"/>
        <end position="546"/>
    </location>
</feature>
<keyword evidence="6" id="KW-0326">Glycosidase</keyword>
<dbReference type="InterPro" id="IPR002241">
    <property type="entry name" value="Glyco_hydro_27"/>
</dbReference>
<dbReference type="Gene3D" id="2.60.40.1180">
    <property type="entry name" value="Golgi alpha-mannosidase II"/>
    <property type="match status" value="1"/>
</dbReference>
<proteinExistence type="inferred from homology"/>
<dbReference type="Gene3D" id="3.20.20.70">
    <property type="entry name" value="Aldolase class I"/>
    <property type="match status" value="1"/>
</dbReference>
<evidence type="ECO:0000256" key="5">
    <source>
        <dbReference type="ARBA" id="ARBA00022801"/>
    </source>
</evidence>
<sequence>MMKYPLILALLGVLQASAQSLEQPEDTASSSSIQKTFLGWISWSLQASKRPEYGDLWFNQTNILKQADVLATEEFKRRGFTQLHLDSNWQDDKLDQYGRHQLNRRRFPSGIDFLVDYLGKRGLFLGLYFLPGADSRAVDNKLPILGTNYTADQIIICPDLKAGCKRPPANAFMAGYAIDYNHPGAQAYIDSIVDLLYKWKVVFVKFAGVLPGSSIDPHNSLFGDATSAPDLVAWRKAINRIHRKYKSQPRIWLDAAWQISKSQKTVLKKNADSHRVAIDIAAYGLVMTTFDRVIRNALEAATWSSIPRNQGGTVLDLDAILLADLTLAECRTMVTIWALCGSPIYSGDDLTKLDGQRKGFLLQQNILDLAKTLTHNPAQLLNFQRATGEVSRRLRRRAEQRKTAEDDKRIAREYMNIVRASYQCKEMDMSSYLSIPSREDSQNLKLESSAVSTTDQPSANPLESQVWFAQVSQVIYLGLVNAGDQLPTDGPATIQADLNKLGLKGSLAKTYTITDMWTGLPVGNLSGNLIVKSPLLVTHDCVLYKLEPTQN</sequence>
<evidence type="ECO:0000256" key="7">
    <source>
        <dbReference type="SAM" id="SignalP"/>
    </source>
</evidence>
<dbReference type="Pfam" id="PF17801">
    <property type="entry name" value="Melibiase_C"/>
    <property type="match status" value="1"/>
</dbReference>
<comment type="similarity">
    <text evidence="2">Belongs to the glycosyl hydrolase 27 family.</text>
</comment>
<organism evidence="9 10">
    <name type="scientific">Cronartium quercuum f. sp. fusiforme G11</name>
    <dbReference type="NCBI Taxonomy" id="708437"/>
    <lineage>
        <taxon>Eukaryota</taxon>
        <taxon>Fungi</taxon>
        <taxon>Dikarya</taxon>
        <taxon>Basidiomycota</taxon>
        <taxon>Pucciniomycotina</taxon>
        <taxon>Pucciniomycetes</taxon>
        <taxon>Pucciniales</taxon>
        <taxon>Coleosporiaceae</taxon>
        <taxon>Cronartium</taxon>
    </lineage>
</organism>
<evidence type="ECO:0000256" key="2">
    <source>
        <dbReference type="ARBA" id="ARBA00009743"/>
    </source>
</evidence>
<evidence type="ECO:0000256" key="6">
    <source>
        <dbReference type="ARBA" id="ARBA00023295"/>
    </source>
</evidence>
<evidence type="ECO:0000313" key="10">
    <source>
        <dbReference type="Proteomes" id="UP000886653"/>
    </source>
</evidence>
<dbReference type="GO" id="GO:0005975">
    <property type="term" value="P:carbohydrate metabolic process"/>
    <property type="evidence" value="ECO:0007669"/>
    <property type="project" value="InterPro"/>
</dbReference>
<evidence type="ECO:0000313" key="9">
    <source>
        <dbReference type="EMBL" id="KAG0143651.1"/>
    </source>
</evidence>
<evidence type="ECO:0000256" key="4">
    <source>
        <dbReference type="ARBA" id="ARBA00022729"/>
    </source>
</evidence>
<dbReference type="EC" id="3.2.1.22" evidence="3"/>
<dbReference type="PANTHER" id="PTHR11452:SF75">
    <property type="entry name" value="ALPHA-GALACTOSIDASE MEL1"/>
    <property type="match status" value="1"/>
</dbReference>
<comment type="catalytic activity">
    <reaction evidence="1">
        <text>Hydrolysis of terminal, non-reducing alpha-D-galactose residues in alpha-D-galactosides, including galactose oligosaccharides, galactomannans and galactolipids.</text>
        <dbReference type="EC" id="3.2.1.22"/>
    </reaction>
</comment>
<keyword evidence="5" id="KW-0378">Hydrolase</keyword>
<dbReference type="OrthoDB" id="5795902at2759"/>
<dbReference type="PANTHER" id="PTHR11452">
    <property type="entry name" value="ALPHA-GALACTOSIDASE/ALPHA-N-ACETYLGALACTOSAMINIDASE"/>
    <property type="match status" value="1"/>
</dbReference>
<keyword evidence="10" id="KW-1185">Reference proteome</keyword>
<evidence type="ECO:0000256" key="1">
    <source>
        <dbReference type="ARBA" id="ARBA00001255"/>
    </source>
</evidence>
<keyword evidence="4 7" id="KW-0732">Signal</keyword>
<dbReference type="InterPro" id="IPR017853">
    <property type="entry name" value="GH"/>
</dbReference>
<dbReference type="AlphaFoldDB" id="A0A9P6NBM5"/>
<reference evidence="9" key="1">
    <citation type="submission" date="2013-11" db="EMBL/GenBank/DDBJ databases">
        <title>Genome sequence of the fusiform rust pathogen reveals effectors for host alternation and coevolution with pine.</title>
        <authorList>
            <consortium name="DOE Joint Genome Institute"/>
            <person name="Smith K."/>
            <person name="Pendleton A."/>
            <person name="Kubisiak T."/>
            <person name="Anderson C."/>
            <person name="Salamov A."/>
            <person name="Aerts A."/>
            <person name="Riley R."/>
            <person name="Clum A."/>
            <person name="Lindquist E."/>
            <person name="Ence D."/>
            <person name="Campbell M."/>
            <person name="Kronenberg Z."/>
            <person name="Feau N."/>
            <person name="Dhillon B."/>
            <person name="Hamelin R."/>
            <person name="Burleigh J."/>
            <person name="Smith J."/>
            <person name="Yandell M."/>
            <person name="Nelson C."/>
            <person name="Grigoriev I."/>
            <person name="Davis J."/>
        </authorList>
    </citation>
    <scope>NUCLEOTIDE SEQUENCE</scope>
    <source>
        <strain evidence="9">G11</strain>
    </source>
</reference>
<dbReference type="Pfam" id="PF16499">
    <property type="entry name" value="Melibiase_2"/>
    <property type="match status" value="1"/>
</dbReference>
<dbReference type="GO" id="GO:0004557">
    <property type="term" value="F:alpha-galactosidase activity"/>
    <property type="evidence" value="ECO:0007669"/>
    <property type="project" value="UniProtKB-EC"/>
</dbReference>
<dbReference type="EMBL" id="MU167314">
    <property type="protein sequence ID" value="KAG0143651.1"/>
    <property type="molecule type" value="Genomic_DNA"/>
</dbReference>
<feature type="chain" id="PRO_5040419491" description="alpha-galactosidase" evidence="7">
    <location>
        <begin position="19"/>
        <end position="551"/>
    </location>
</feature>
<dbReference type="SUPFAM" id="SSF51445">
    <property type="entry name" value="(Trans)glycosidases"/>
    <property type="match status" value="1"/>
</dbReference>
<dbReference type="Proteomes" id="UP000886653">
    <property type="component" value="Unassembled WGS sequence"/>
</dbReference>
<feature type="signal peptide" evidence="7">
    <location>
        <begin position="1"/>
        <end position="18"/>
    </location>
</feature>
<evidence type="ECO:0000259" key="8">
    <source>
        <dbReference type="Pfam" id="PF17801"/>
    </source>
</evidence>
<protein>
    <recommendedName>
        <fullName evidence="3">alpha-galactosidase</fullName>
        <ecNumber evidence="3">3.2.1.22</ecNumber>
    </recommendedName>
</protein>